<sequence length="63" mass="6889">MRRAKTIVAKVSPCSLDSGARSASLHAGEVQGIKVKWREIGWNALIEKFPLNSIGVELLEVEV</sequence>
<reference evidence="2" key="1">
    <citation type="submission" date="2014-11" db="EMBL/GenBank/DDBJ databases">
        <title>Xylella fastidiosa Hib4 Genome Sequencing.</title>
        <authorList>
            <person name="Pierry P.M."/>
            <person name="da Silva A.M."/>
        </authorList>
    </citation>
    <scope>NUCLEOTIDE SEQUENCE [LARGE SCALE GENOMIC DNA]</scope>
    <source>
        <strain evidence="2">Hib4</strain>
    </source>
</reference>
<dbReference type="Proteomes" id="UP000196980">
    <property type="component" value="Chromosome"/>
</dbReference>
<dbReference type="AlphaFoldDB" id="A0ABC8AGF2"/>
<evidence type="ECO:0008006" key="3">
    <source>
        <dbReference type="Google" id="ProtNLM"/>
    </source>
</evidence>
<evidence type="ECO:0000313" key="2">
    <source>
        <dbReference type="Proteomes" id="UP000196980"/>
    </source>
</evidence>
<dbReference type="RefSeq" id="WP_088578497.1">
    <property type="nucleotide sequence ID" value="NZ_CP009885.1"/>
</dbReference>
<evidence type="ECO:0000313" key="1">
    <source>
        <dbReference type="EMBL" id="ALR07552.1"/>
    </source>
</evidence>
<name>A0ABC8AGF2_XYLFS</name>
<organism evidence="1 2">
    <name type="scientific">Xylella fastidiosa</name>
    <dbReference type="NCBI Taxonomy" id="2371"/>
    <lineage>
        <taxon>Bacteria</taxon>
        <taxon>Pseudomonadati</taxon>
        <taxon>Pseudomonadota</taxon>
        <taxon>Gammaproteobacteria</taxon>
        <taxon>Lysobacterales</taxon>
        <taxon>Lysobacteraceae</taxon>
        <taxon>Xylella</taxon>
    </lineage>
</organism>
<proteinExistence type="predicted"/>
<dbReference type="EMBL" id="CP009885">
    <property type="protein sequence ID" value="ALR07552.1"/>
    <property type="molecule type" value="Genomic_DNA"/>
</dbReference>
<dbReference type="KEGG" id="xfh:XFHB_12605"/>
<gene>
    <name evidence="1" type="ORF">XFHB_12605</name>
</gene>
<protein>
    <recommendedName>
        <fullName evidence="3">Phage-related protein</fullName>
    </recommendedName>
</protein>
<accession>A0ABC8AGF2</accession>